<dbReference type="Proteomes" id="UP000663814">
    <property type="component" value="Unassembled WGS sequence"/>
</dbReference>
<dbReference type="EMBL" id="JAERPS020000004">
    <property type="protein sequence ID" value="MBZ9612323.1"/>
    <property type="molecule type" value="Genomic_DNA"/>
</dbReference>
<organism evidence="2 3">
    <name type="scientific">Rheinheimera maricola</name>
    <dbReference type="NCBI Taxonomy" id="2793282"/>
    <lineage>
        <taxon>Bacteria</taxon>
        <taxon>Pseudomonadati</taxon>
        <taxon>Pseudomonadota</taxon>
        <taxon>Gammaproteobacteria</taxon>
        <taxon>Chromatiales</taxon>
        <taxon>Chromatiaceae</taxon>
        <taxon>Rheinheimera</taxon>
    </lineage>
</organism>
<sequence length="279" mass="32489">MSTDITEQYQRYFAVDMQYRHGSNNQQIGKARREYTLKIVGRFGMTIPLIIAWLYGMSKAQALVHLNKLVQQELLEVVPTHRSPDERVYILSRSGALYAEELTGIPIYFRSTSQPELRVNLNTLYHDLIMQFIILLGMPQSSTGSTHSQDIWSGFITDIEVRRLSKAGHWRNVDAIVQESDGSITAVEMEHSFKQLPTRKNILLQYLQDLNNGHYRKVMLFSQKVEVLNDMKRINFNIMEFLLATKSAERITEQDAAKLQQTLVYRTKYCEEIRQRFYG</sequence>
<keyword evidence="3" id="KW-1185">Reference proteome</keyword>
<comment type="caution">
    <text evidence="2">The sequence shown here is derived from an EMBL/GenBank/DDBJ whole genome shotgun (WGS) entry which is preliminary data.</text>
</comment>
<evidence type="ECO:0000313" key="2">
    <source>
        <dbReference type="EMBL" id="MBZ9612323.1"/>
    </source>
</evidence>
<name>A0ABS7X9U2_9GAMM</name>
<evidence type="ECO:0000256" key="1">
    <source>
        <dbReference type="SAM" id="Phobius"/>
    </source>
</evidence>
<accession>A0ABS7X9U2</accession>
<keyword evidence="1" id="KW-0812">Transmembrane</keyword>
<keyword evidence="1" id="KW-0472">Membrane</keyword>
<gene>
    <name evidence="2" type="ORF">I4W93_012015</name>
</gene>
<evidence type="ECO:0000313" key="3">
    <source>
        <dbReference type="Proteomes" id="UP000663814"/>
    </source>
</evidence>
<keyword evidence="1" id="KW-1133">Transmembrane helix</keyword>
<dbReference type="RefSeq" id="WP_205311548.1">
    <property type="nucleotide sequence ID" value="NZ_JAERPS020000004.1"/>
</dbReference>
<proteinExistence type="predicted"/>
<reference evidence="2 3" key="1">
    <citation type="submission" date="2021-08" db="EMBL/GenBank/DDBJ databases">
        <title>Rheinheimera aquimaris sp. nov., isolated from seawater of the East Sea in Korea.</title>
        <authorList>
            <person name="Kim K.H."/>
            <person name="Wenting R."/>
            <person name="Kim K.R."/>
            <person name="Jeon C.O."/>
        </authorList>
    </citation>
    <scope>NUCLEOTIDE SEQUENCE [LARGE SCALE GENOMIC DNA]</scope>
    <source>
        <strain evidence="2 3">MA-13</strain>
    </source>
</reference>
<feature type="transmembrane region" description="Helical" evidence="1">
    <location>
        <begin position="39"/>
        <end position="56"/>
    </location>
</feature>
<protein>
    <submittedName>
        <fullName evidence="2">Uncharacterized protein</fullName>
    </submittedName>
</protein>